<dbReference type="InterPro" id="IPR000209">
    <property type="entry name" value="Peptidase_S8/S53_dom"/>
</dbReference>
<evidence type="ECO:0000313" key="11">
    <source>
        <dbReference type="Proteomes" id="UP000247476"/>
    </source>
</evidence>
<feature type="region of interest" description="Disordered" evidence="8">
    <location>
        <begin position="1"/>
        <end position="42"/>
    </location>
</feature>
<name>A0A2V5K6N5_9BACL</name>
<keyword evidence="11" id="KW-1185">Reference proteome</keyword>
<dbReference type="CDD" id="cd07487">
    <property type="entry name" value="Peptidases_S8_1"/>
    <property type="match status" value="1"/>
</dbReference>
<dbReference type="EMBL" id="QJVJ01000005">
    <property type="protein sequence ID" value="PYI54482.1"/>
    <property type="molecule type" value="Genomic_DNA"/>
</dbReference>
<dbReference type="PROSITE" id="PS00136">
    <property type="entry name" value="SUBTILASE_ASP"/>
    <property type="match status" value="1"/>
</dbReference>
<dbReference type="SUPFAM" id="SSF52743">
    <property type="entry name" value="Subtilisin-like"/>
    <property type="match status" value="1"/>
</dbReference>
<evidence type="ECO:0000259" key="9">
    <source>
        <dbReference type="Pfam" id="PF00082"/>
    </source>
</evidence>
<evidence type="ECO:0000313" key="10">
    <source>
        <dbReference type="EMBL" id="PYI54482.1"/>
    </source>
</evidence>
<feature type="active site" description="Charge relay system" evidence="5 6">
    <location>
        <position position="371"/>
    </location>
</feature>
<dbReference type="PROSITE" id="PS00138">
    <property type="entry name" value="SUBTILASE_SER"/>
    <property type="match status" value="1"/>
</dbReference>
<dbReference type="PROSITE" id="PS51892">
    <property type="entry name" value="SUBTILASE"/>
    <property type="match status" value="1"/>
</dbReference>
<dbReference type="PRINTS" id="PR00723">
    <property type="entry name" value="SUBTILISIN"/>
</dbReference>
<proteinExistence type="inferred from homology"/>
<evidence type="ECO:0000256" key="4">
    <source>
        <dbReference type="ARBA" id="ARBA00022825"/>
    </source>
</evidence>
<evidence type="ECO:0000256" key="8">
    <source>
        <dbReference type="SAM" id="MobiDB-lite"/>
    </source>
</evidence>
<dbReference type="Pfam" id="PF00082">
    <property type="entry name" value="Peptidase_S8"/>
    <property type="match status" value="1"/>
</dbReference>
<keyword evidence="3 6" id="KW-0378">Hydrolase</keyword>
<dbReference type="InterPro" id="IPR022398">
    <property type="entry name" value="Peptidase_S8_His-AS"/>
</dbReference>
<organism evidence="10 11">
    <name type="scientific">Paenibacillus flagellatus</name>
    <dbReference type="NCBI Taxonomy" id="2211139"/>
    <lineage>
        <taxon>Bacteria</taxon>
        <taxon>Bacillati</taxon>
        <taxon>Bacillota</taxon>
        <taxon>Bacilli</taxon>
        <taxon>Bacillales</taxon>
        <taxon>Paenibacillaceae</taxon>
        <taxon>Paenibacillus</taxon>
    </lineage>
</organism>
<dbReference type="InterPro" id="IPR050131">
    <property type="entry name" value="Peptidase_S8_subtilisin-like"/>
</dbReference>
<gene>
    <name evidence="10" type="ORF">DLM86_13530</name>
</gene>
<evidence type="ECO:0000256" key="6">
    <source>
        <dbReference type="PROSITE-ProRule" id="PRU01240"/>
    </source>
</evidence>
<feature type="domain" description="Peptidase S8/S53" evidence="9">
    <location>
        <begin position="135"/>
        <end position="417"/>
    </location>
</feature>
<dbReference type="PANTHER" id="PTHR43806">
    <property type="entry name" value="PEPTIDASE S8"/>
    <property type="match status" value="1"/>
</dbReference>
<keyword evidence="2 6" id="KW-0645">Protease</keyword>
<reference evidence="10 11" key="1">
    <citation type="submission" date="2018-05" db="EMBL/GenBank/DDBJ databases">
        <title>Paenibacillus flagellatus sp. nov., isolated from selenium mineral soil.</title>
        <authorList>
            <person name="Dai X."/>
        </authorList>
    </citation>
    <scope>NUCLEOTIDE SEQUENCE [LARGE SCALE GENOMIC DNA]</scope>
    <source>
        <strain evidence="10 11">DXL2</strain>
    </source>
</reference>
<dbReference type="PANTHER" id="PTHR43806:SF65">
    <property type="entry name" value="SERINE PROTEASE APRX"/>
    <property type="match status" value="1"/>
</dbReference>
<comment type="caution">
    <text evidence="10">The sequence shown here is derived from an EMBL/GenBank/DDBJ whole genome shotgun (WGS) entry which is preliminary data.</text>
</comment>
<dbReference type="PROSITE" id="PS00137">
    <property type="entry name" value="SUBTILASE_HIS"/>
    <property type="match status" value="1"/>
</dbReference>
<dbReference type="Gene3D" id="3.40.50.200">
    <property type="entry name" value="Peptidase S8/S53 domain"/>
    <property type="match status" value="1"/>
</dbReference>
<dbReference type="InterPro" id="IPR023828">
    <property type="entry name" value="Peptidase_S8_Ser-AS"/>
</dbReference>
<dbReference type="Proteomes" id="UP000247476">
    <property type="component" value="Unassembled WGS sequence"/>
</dbReference>
<feature type="active site" description="Charge relay system" evidence="5 6">
    <location>
        <position position="144"/>
    </location>
</feature>
<accession>A0A2V5K6N5</accession>
<dbReference type="InterPro" id="IPR015500">
    <property type="entry name" value="Peptidase_S8_subtilisin-rel"/>
</dbReference>
<dbReference type="GO" id="GO:0006508">
    <property type="term" value="P:proteolysis"/>
    <property type="evidence" value="ECO:0007669"/>
    <property type="project" value="UniProtKB-KW"/>
</dbReference>
<evidence type="ECO:0000256" key="7">
    <source>
        <dbReference type="RuleBase" id="RU003355"/>
    </source>
</evidence>
<evidence type="ECO:0000256" key="5">
    <source>
        <dbReference type="PIRSR" id="PIRSR615500-1"/>
    </source>
</evidence>
<dbReference type="InterPro" id="IPR036852">
    <property type="entry name" value="Peptidase_S8/S53_dom_sf"/>
</dbReference>
<protein>
    <submittedName>
        <fullName evidence="10">Peptidase S8</fullName>
    </submittedName>
</protein>
<sequence>MEEMKRQQRKRADDIARKMSPHLRKALSAESRRKAGGSGGGRTMRILLEVDRRPSRGWVESLKRGFASRGYRFQVLRRMPRLRLVSAIVSIPCLRTLCRHRRVTRVHLDRKVRVRLNVATPSVGASALQSRGSTGKGVAIAIIDTGVYPHPDLTKPVNRIAAFRDFVGGRTKPYDDNGHGTHVAGDAAGNGFSSKGKYRGPASGAKLVVAKAFDRNGEGNSSDIVAAIDWVLRVRKKYGIRVVNMSFGLPGVSRCSDDPICRAAERAWRSGLVVVASAGNDGPGPRTVTSPGISPLLLTVGAVDDRRTVRQADDRVAAFSGRGPIAGGRTKPDLTAPGVGIVSLRAPGSAIDRDDPSARVGARYFKLTGTSMAAPIVAGGAAQLLQKRPRLSPAGVKRLLKRGAFRLKAPRNAQGSGELDLRFAVK</sequence>
<dbReference type="GO" id="GO:0004252">
    <property type="term" value="F:serine-type endopeptidase activity"/>
    <property type="evidence" value="ECO:0007669"/>
    <property type="project" value="UniProtKB-UniRule"/>
</dbReference>
<feature type="active site" description="Charge relay system" evidence="5 6">
    <location>
        <position position="179"/>
    </location>
</feature>
<keyword evidence="4 6" id="KW-0720">Serine protease</keyword>
<evidence type="ECO:0000256" key="3">
    <source>
        <dbReference type="ARBA" id="ARBA00022801"/>
    </source>
</evidence>
<feature type="compositionally biased region" description="Basic and acidic residues" evidence="8">
    <location>
        <begin position="1"/>
        <end position="17"/>
    </location>
</feature>
<evidence type="ECO:0000256" key="1">
    <source>
        <dbReference type="ARBA" id="ARBA00011073"/>
    </source>
</evidence>
<dbReference type="InterPro" id="IPR023827">
    <property type="entry name" value="Peptidase_S8_Asp-AS"/>
</dbReference>
<evidence type="ECO:0000256" key="2">
    <source>
        <dbReference type="ARBA" id="ARBA00022670"/>
    </source>
</evidence>
<comment type="similarity">
    <text evidence="1 6 7">Belongs to the peptidase S8 family.</text>
</comment>
<dbReference type="AlphaFoldDB" id="A0A2V5K6N5"/>